<sequence>MTDPAPRPTGAARFDLTPFERWEAVTLDDVHVGFLHRVLEDGVLTTRMGFAPTPAQRAARGGLPERYLAQTQVGFTPDGDGWAWTTHEDSAGAQRVRIDRERAGIDAAVLPSYAEYLLLARVAAGGPLAVDRLEEASPLQGGLRVPRAELRPADAGGSDVRVAVVADGVELGAHLVREGAVVASDWGGGTASTPVADRAAATAGLDAHVVTFAGLPIA</sequence>
<proteinExistence type="predicted"/>
<dbReference type="AlphaFoldDB" id="A0AAP3AFA4"/>
<dbReference type="Proteomes" id="UP001205867">
    <property type="component" value="Unassembled WGS sequence"/>
</dbReference>
<reference evidence="1" key="1">
    <citation type="submission" date="2023-06" db="EMBL/GenBank/DDBJ databases">
        <title>lsaBGC provides a comprehensive framework for evolutionary analysis of biosynthetic gene clusters within focal taxa.</title>
        <authorList>
            <person name="Salamzade R."/>
            <person name="Sandstrom S."/>
            <person name="Kalan L.R."/>
        </authorList>
    </citation>
    <scope>NUCLEOTIDE SEQUENCE</scope>
    <source>
        <strain evidence="1">P3-SID899</strain>
    </source>
</reference>
<protein>
    <submittedName>
        <fullName evidence="1">Uncharacterized protein</fullName>
    </submittedName>
</protein>
<accession>A0AAP3AFA4</accession>
<gene>
    <name evidence="1" type="ORF">M3A82_001475</name>
</gene>
<evidence type="ECO:0000313" key="1">
    <source>
        <dbReference type="EMBL" id="MCV7628021.1"/>
    </source>
</evidence>
<name>A0AAP3AFA4_MICLU</name>
<organism evidence="1 2">
    <name type="scientific">Micrococcus luteus</name>
    <name type="common">Micrococcus lysodeikticus</name>
    <dbReference type="NCBI Taxonomy" id="1270"/>
    <lineage>
        <taxon>Bacteria</taxon>
        <taxon>Bacillati</taxon>
        <taxon>Actinomycetota</taxon>
        <taxon>Actinomycetes</taxon>
        <taxon>Micrococcales</taxon>
        <taxon>Micrococcaceae</taxon>
        <taxon>Micrococcus</taxon>
    </lineage>
</organism>
<evidence type="ECO:0000313" key="2">
    <source>
        <dbReference type="Proteomes" id="UP001205867"/>
    </source>
</evidence>
<dbReference type="EMBL" id="JALXKZ020000001">
    <property type="protein sequence ID" value="MCV7628021.1"/>
    <property type="molecule type" value="Genomic_DNA"/>
</dbReference>
<comment type="caution">
    <text evidence="1">The sequence shown here is derived from an EMBL/GenBank/DDBJ whole genome shotgun (WGS) entry which is preliminary data.</text>
</comment>